<comment type="caution">
    <text evidence="6">The sequence shown here is derived from an EMBL/GenBank/DDBJ whole genome shotgun (WGS) entry which is preliminary data.</text>
</comment>
<keyword evidence="7" id="KW-1185">Reference proteome</keyword>
<evidence type="ECO:0000256" key="3">
    <source>
        <dbReference type="ARBA" id="ARBA00022691"/>
    </source>
</evidence>
<dbReference type="EMBL" id="JAXIVS010000019">
    <property type="protein sequence ID" value="MDY7232388.1"/>
    <property type="molecule type" value="Genomic_DNA"/>
</dbReference>
<dbReference type="PRINTS" id="PR00996">
    <property type="entry name" value="CHERMTFRASE"/>
</dbReference>
<evidence type="ECO:0000256" key="1">
    <source>
        <dbReference type="ARBA" id="ARBA00022603"/>
    </source>
</evidence>
<dbReference type="InterPro" id="IPR019734">
    <property type="entry name" value="TPR_rpt"/>
</dbReference>
<dbReference type="Gene3D" id="1.25.40.10">
    <property type="entry name" value="Tetratricopeptide repeat domain"/>
    <property type="match status" value="1"/>
</dbReference>
<dbReference type="PANTHER" id="PTHR24422">
    <property type="entry name" value="CHEMOTAXIS PROTEIN METHYLTRANSFERASE"/>
    <property type="match status" value="1"/>
</dbReference>
<keyword evidence="3" id="KW-0949">S-adenosyl-L-methionine</keyword>
<dbReference type="SMART" id="SM00028">
    <property type="entry name" value="TPR"/>
    <property type="match status" value="2"/>
</dbReference>
<evidence type="ECO:0000256" key="2">
    <source>
        <dbReference type="ARBA" id="ARBA00022679"/>
    </source>
</evidence>
<dbReference type="GO" id="GO:0032259">
    <property type="term" value="P:methylation"/>
    <property type="evidence" value="ECO:0007669"/>
    <property type="project" value="UniProtKB-KW"/>
</dbReference>
<evidence type="ECO:0000313" key="7">
    <source>
        <dbReference type="Proteomes" id="UP001291309"/>
    </source>
</evidence>
<keyword evidence="2" id="KW-0808">Transferase</keyword>
<dbReference type="PROSITE" id="PS50123">
    <property type="entry name" value="CHER"/>
    <property type="match status" value="1"/>
</dbReference>
<dbReference type="GO" id="GO:0008168">
    <property type="term" value="F:methyltransferase activity"/>
    <property type="evidence" value="ECO:0007669"/>
    <property type="project" value="UniProtKB-KW"/>
</dbReference>
<reference evidence="6 7" key="1">
    <citation type="submission" date="2023-12" db="EMBL/GenBank/DDBJ databases">
        <title>the genome sequence of Hyalangium sp. s54d21.</title>
        <authorList>
            <person name="Zhang X."/>
        </authorList>
    </citation>
    <scope>NUCLEOTIDE SEQUENCE [LARGE SCALE GENOMIC DNA]</scope>
    <source>
        <strain evidence="7">s54d21</strain>
    </source>
</reference>
<sequence>MSPFLVAWSHPSYGRVFEQVQARAGLLAPTCVPAAEEGISRAMARAGCSDFELYLARLSTEPSAFDDLLIELTIGETYFFRTHEHFDFVRQQALPELRRLRGPGHTFRVWSAGCSSGEEPYSLAVLLMEEGLGDHMEVVATDISRAALARAHKARYGPWSLRGEGAERMTPFLRPDDKQYVLDTEVRRRVRFRHLNLALDTWPSTDSGVHGMDIIFCRNVLIYFTRATIEAVARRLHESLAEGGFLLTGPSDPSLHGLAPLEPLLLPWGIAWRRAPAGTARALLPPVSVYSPPPAPPTPPPAIFSPPPVSPPPAPREPPPAPPLAPVVAPPPLEPARQALARGDWREAARLAEAEVDSPETALVAVRALANVEPEKAVRACAEAAARYPLSAELRYLEAVLLLGLGRLAEAERAVRQVLYLEPSLAVAYLTLGHVLRRLGDTAGALRAFRATERLCAALPPDAPLPLGEGERAGALARVAGAELERLEHTREEG</sequence>
<dbReference type="PANTHER" id="PTHR24422:SF19">
    <property type="entry name" value="CHEMOTAXIS PROTEIN METHYLTRANSFERASE"/>
    <property type="match status" value="1"/>
</dbReference>
<protein>
    <submittedName>
        <fullName evidence="6">CheR family methyltransferase</fullName>
    </submittedName>
</protein>
<dbReference type="InterPro" id="IPR022642">
    <property type="entry name" value="CheR_C"/>
</dbReference>
<organism evidence="6 7">
    <name type="scientific">Hyalangium rubrum</name>
    <dbReference type="NCBI Taxonomy" id="3103134"/>
    <lineage>
        <taxon>Bacteria</taxon>
        <taxon>Pseudomonadati</taxon>
        <taxon>Myxococcota</taxon>
        <taxon>Myxococcia</taxon>
        <taxon>Myxococcales</taxon>
        <taxon>Cystobacterineae</taxon>
        <taxon>Archangiaceae</taxon>
        <taxon>Hyalangium</taxon>
    </lineage>
</organism>
<dbReference type="Proteomes" id="UP001291309">
    <property type="component" value="Unassembled WGS sequence"/>
</dbReference>
<evidence type="ECO:0000313" key="6">
    <source>
        <dbReference type="EMBL" id="MDY7232388.1"/>
    </source>
</evidence>
<dbReference type="InterPro" id="IPR000780">
    <property type="entry name" value="CheR_MeTrfase"/>
</dbReference>
<dbReference type="RefSeq" id="WP_321551095.1">
    <property type="nucleotide sequence ID" value="NZ_JAXIVS010000019.1"/>
</dbReference>
<dbReference type="SUPFAM" id="SSF53335">
    <property type="entry name" value="S-adenosyl-L-methionine-dependent methyltransferases"/>
    <property type="match status" value="1"/>
</dbReference>
<feature type="region of interest" description="Disordered" evidence="4">
    <location>
        <begin position="301"/>
        <end position="327"/>
    </location>
</feature>
<dbReference type="Gene3D" id="3.40.50.150">
    <property type="entry name" value="Vaccinia Virus protein VP39"/>
    <property type="match status" value="1"/>
</dbReference>
<feature type="domain" description="CheR-type methyltransferase" evidence="5">
    <location>
        <begin position="39"/>
        <end position="252"/>
    </location>
</feature>
<dbReference type="SMART" id="SM00138">
    <property type="entry name" value="MeTrc"/>
    <property type="match status" value="1"/>
</dbReference>
<dbReference type="InterPro" id="IPR029063">
    <property type="entry name" value="SAM-dependent_MTases_sf"/>
</dbReference>
<name>A0ABU5HFZ0_9BACT</name>
<dbReference type="InterPro" id="IPR050903">
    <property type="entry name" value="Bact_Chemotaxis_MeTrfase"/>
</dbReference>
<accession>A0ABU5HFZ0</accession>
<proteinExistence type="predicted"/>
<dbReference type="Pfam" id="PF01739">
    <property type="entry name" value="CheR"/>
    <property type="match status" value="1"/>
</dbReference>
<evidence type="ECO:0000259" key="5">
    <source>
        <dbReference type="PROSITE" id="PS50123"/>
    </source>
</evidence>
<dbReference type="InterPro" id="IPR011990">
    <property type="entry name" value="TPR-like_helical_dom_sf"/>
</dbReference>
<dbReference type="SUPFAM" id="SSF48452">
    <property type="entry name" value="TPR-like"/>
    <property type="match status" value="1"/>
</dbReference>
<keyword evidence="1 6" id="KW-0489">Methyltransferase</keyword>
<gene>
    <name evidence="6" type="ORF">SYV04_38725</name>
</gene>
<evidence type="ECO:0000256" key="4">
    <source>
        <dbReference type="SAM" id="MobiDB-lite"/>
    </source>
</evidence>